<dbReference type="PROSITE" id="PS00028">
    <property type="entry name" value="ZINC_FINGER_C2H2_1"/>
    <property type="match status" value="6"/>
</dbReference>
<evidence type="ECO:0000256" key="3">
    <source>
        <dbReference type="ARBA" id="ARBA00022771"/>
    </source>
</evidence>
<evidence type="ECO:0000313" key="9">
    <source>
        <dbReference type="EMBL" id="KAL1123931.1"/>
    </source>
</evidence>
<dbReference type="EMBL" id="JBFDAA010000011">
    <property type="protein sequence ID" value="KAL1123931.1"/>
    <property type="molecule type" value="Genomic_DNA"/>
</dbReference>
<feature type="compositionally biased region" description="Polar residues" evidence="6">
    <location>
        <begin position="443"/>
        <end position="453"/>
    </location>
</feature>
<feature type="compositionally biased region" description="Polar residues" evidence="6">
    <location>
        <begin position="1884"/>
        <end position="1900"/>
    </location>
</feature>
<feature type="compositionally biased region" description="Acidic residues" evidence="6">
    <location>
        <begin position="1832"/>
        <end position="1842"/>
    </location>
</feature>
<feature type="compositionally biased region" description="Low complexity" evidence="6">
    <location>
        <begin position="1901"/>
        <end position="1931"/>
    </location>
</feature>
<feature type="region of interest" description="Disordered" evidence="6">
    <location>
        <begin position="365"/>
        <end position="410"/>
    </location>
</feature>
<feature type="compositionally biased region" description="Basic and acidic residues" evidence="6">
    <location>
        <begin position="393"/>
        <end position="410"/>
    </location>
</feature>
<name>A0ABD0Y9A1_9HEMI</name>
<dbReference type="PANTHER" id="PTHR24403">
    <property type="entry name" value="ZINC FINGER PROTEIN"/>
    <property type="match status" value="1"/>
</dbReference>
<feature type="domain" description="C2H2-type" evidence="8">
    <location>
        <begin position="489"/>
        <end position="516"/>
    </location>
</feature>
<feature type="domain" description="C2H2-type" evidence="8">
    <location>
        <begin position="1032"/>
        <end position="1059"/>
    </location>
</feature>
<dbReference type="InterPro" id="IPR050688">
    <property type="entry name" value="Zinc_finger/UBP_domain"/>
</dbReference>
<keyword evidence="7" id="KW-0472">Membrane</keyword>
<reference evidence="9 10" key="1">
    <citation type="submission" date="2024-07" db="EMBL/GenBank/DDBJ databases">
        <title>Chromosome-level genome assembly of the water stick insect Ranatra chinensis (Heteroptera: Nepidae).</title>
        <authorList>
            <person name="Liu X."/>
        </authorList>
    </citation>
    <scope>NUCLEOTIDE SEQUENCE [LARGE SCALE GENOMIC DNA]</scope>
    <source>
        <strain evidence="9">Cailab_2021Rc</strain>
        <tissue evidence="9">Muscle</tissue>
    </source>
</reference>
<feature type="compositionally biased region" description="Polar residues" evidence="6">
    <location>
        <begin position="381"/>
        <end position="391"/>
    </location>
</feature>
<feature type="domain" description="C2H2-type" evidence="8">
    <location>
        <begin position="1343"/>
        <end position="1370"/>
    </location>
</feature>
<evidence type="ECO:0000256" key="5">
    <source>
        <dbReference type="PROSITE-ProRule" id="PRU00042"/>
    </source>
</evidence>
<dbReference type="PANTHER" id="PTHR24403:SF67">
    <property type="entry name" value="FI01116P-RELATED"/>
    <property type="match status" value="1"/>
</dbReference>
<feature type="compositionally biased region" description="Pro residues" evidence="6">
    <location>
        <begin position="1527"/>
        <end position="1546"/>
    </location>
</feature>
<dbReference type="SMART" id="SM00355">
    <property type="entry name" value="ZnF_C2H2"/>
    <property type="match status" value="20"/>
</dbReference>
<proteinExistence type="predicted"/>
<feature type="compositionally biased region" description="Low complexity" evidence="6">
    <location>
        <begin position="1956"/>
        <end position="1975"/>
    </location>
</feature>
<feature type="compositionally biased region" description="Low complexity" evidence="6">
    <location>
        <begin position="850"/>
        <end position="874"/>
    </location>
</feature>
<evidence type="ECO:0000259" key="8">
    <source>
        <dbReference type="PROSITE" id="PS50157"/>
    </source>
</evidence>
<gene>
    <name evidence="9" type="ORF">AAG570_001701</name>
</gene>
<evidence type="ECO:0000256" key="1">
    <source>
        <dbReference type="ARBA" id="ARBA00022723"/>
    </source>
</evidence>
<keyword evidence="10" id="KW-1185">Reference proteome</keyword>
<feature type="compositionally biased region" description="Basic and acidic residues" evidence="6">
    <location>
        <begin position="1493"/>
        <end position="1506"/>
    </location>
</feature>
<feature type="region of interest" description="Disordered" evidence="6">
    <location>
        <begin position="436"/>
        <end position="461"/>
    </location>
</feature>
<feature type="region of interest" description="Disordered" evidence="6">
    <location>
        <begin position="850"/>
        <end position="925"/>
    </location>
</feature>
<feature type="compositionally biased region" description="Acidic residues" evidence="6">
    <location>
        <begin position="576"/>
        <end position="596"/>
    </location>
</feature>
<dbReference type="Proteomes" id="UP001558652">
    <property type="component" value="Unassembled WGS sequence"/>
</dbReference>
<keyword evidence="1" id="KW-0479">Metal-binding</keyword>
<evidence type="ECO:0000256" key="2">
    <source>
        <dbReference type="ARBA" id="ARBA00022737"/>
    </source>
</evidence>
<feature type="region of interest" description="Disordered" evidence="6">
    <location>
        <begin position="959"/>
        <end position="985"/>
    </location>
</feature>
<evidence type="ECO:0000256" key="6">
    <source>
        <dbReference type="SAM" id="MobiDB-lite"/>
    </source>
</evidence>
<dbReference type="PROSITE" id="PS50157">
    <property type="entry name" value="ZINC_FINGER_C2H2_2"/>
    <property type="match status" value="7"/>
</dbReference>
<protein>
    <recommendedName>
        <fullName evidence="8">C2H2-type domain-containing protein</fullName>
    </recommendedName>
</protein>
<feature type="domain" description="C2H2-type" evidence="8">
    <location>
        <begin position="1443"/>
        <end position="1470"/>
    </location>
</feature>
<evidence type="ECO:0000313" key="10">
    <source>
        <dbReference type="Proteomes" id="UP001558652"/>
    </source>
</evidence>
<keyword evidence="7" id="KW-1133">Transmembrane helix</keyword>
<dbReference type="SUPFAM" id="SSF57667">
    <property type="entry name" value="beta-beta-alpha zinc fingers"/>
    <property type="match status" value="4"/>
</dbReference>
<feature type="region of interest" description="Disordered" evidence="6">
    <location>
        <begin position="624"/>
        <end position="658"/>
    </location>
</feature>
<feature type="transmembrane region" description="Helical" evidence="7">
    <location>
        <begin position="39"/>
        <end position="57"/>
    </location>
</feature>
<feature type="compositionally biased region" description="Polar residues" evidence="6">
    <location>
        <begin position="513"/>
        <end position="537"/>
    </location>
</feature>
<feature type="region of interest" description="Disordered" evidence="6">
    <location>
        <begin position="511"/>
        <end position="537"/>
    </location>
</feature>
<feature type="region of interest" description="Disordered" evidence="6">
    <location>
        <begin position="1493"/>
        <end position="1550"/>
    </location>
</feature>
<comment type="caution">
    <text evidence="9">The sequence shown here is derived from an EMBL/GenBank/DDBJ whole genome shotgun (WGS) entry which is preliminary data.</text>
</comment>
<feature type="domain" description="C2H2-type" evidence="8">
    <location>
        <begin position="1577"/>
        <end position="1604"/>
    </location>
</feature>
<feature type="region of interest" description="Disordered" evidence="6">
    <location>
        <begin position="1830"/>
        <end position="1975"/>
    </location>
</feature>
<evidence type="ECO:0000256" key="4">
    <source>
        <dbReference type="ARBA" id="ARBA00022833"/>
    </source>
</evidence>
<keyword evidence="2" id="KW-0677">Repeat</keyword>
<dbReference type="GO" id="GO:0008270">
    <property type="term" value="F:zinc ion binding"/>
    <property type="evidence" value="ECO:0007669"/>
    <property type="project" value="UniProtKB-KW"/>
</dbReference>
<keyword evidence="7" id="KW-0812">Transmembrane</keyword>
<feature type="region of interest" description="Disordered" evidence="6">
    <location>
        <begin position="562"/>
        <end position="612"/>
    </location>
</feature>
<dbReference type="InterPro" id="IPR036236">
    <property type="entry name" value="Znf_C2H2_sf"/>
</dbReference>
<keyword evidence="4" id="KW-0862">Zinc</keyword>
<organism evidence="9 10">
    <name type="scientific">Ranatra chinensis</name>
    <dbReference type="NCBI Taxonomy" id="642074"/>
    <lineage>
        <taxon>Eukaryota</taxon>
        <taxon>Metazoa</taxon>
        <taxon>Ecdysozoa</taxon>
        <taxon>Arthropoda</taxon>
        <taxon>Hexapoda</taxon>
        <taxon>Insecta</taxon>
        <taxon>Pterygota</taxon>
        <taxon>Neoptera</taxon>
        <taxon>Paraneoptera</taxon>
        <taxon>Hemiptera</taxon>
        <taxon>Heteroptera</taxon>
        <taxon>Panheteroptera</taxon>
        <taxon>Nepomorpha</taxon>
        <taxon>Nepidae</taxon>
        <taxon>Ranatrinae</taxon>
        <taxon>Ranatra</taxon>
    </lineage>
</organism>
<feature type="transmembrane region" description="Helical" evidence="7">
    <location>
        <begin position="125"/>
        <end position="150"/>
    </location>
</feature>
<feature type="compositionally biased region" description="Basic and acidic residues" evidence="6">
    <location>
        <begin position="1872"/>
        <end position="1881"/>
    </location>
</feature>
<keyword evidence="3 5" id="KW-0863">Zinc-finger</keyword>
<evidence type="ECO:0000256" key="7">
    <source>
        <dbReference type="SAM" id="Phobius"/>
    </source>
</evidence>
<dbReference type="InterPro" id="IPR013087">
    <property type="entry name" value="Znf_C2H2_type"/>
</dbReference>
<feature type="compositionally biased region" description="Acidic residues" evidence="6">
    <location>
        <begin position="900"/>
        <end position="916"/>
    </location>
</feature>
<accession>A0ABD0Y9A1</accession>
<feature type="domain" description="C2H2-type" evidence="8">
    <location>
        <begin position="759"/>
        <end position="786"/>
    </location>
</feature>
<sequence length="1975" mass="219141">MASKRRNMFHKNKTQETTEKGSFVELLGPTGSPRWPLEVFLVGGGHFLLLFCVYPTFRVHQRAVQRSEFFFLEEFVRKDLASQQASLTTSSCTGGNFFFAFRPALDTVHRSSSCRVRWRRGGGAAILPSLSLLLLYTLVLFPSRLFLFFVSGENNAKQTATPPRCQVFGCGRVKISGVFWTESSPATATPSATSPPGCLGVVSRTGGGGERDGSLKMSRGQGRIRVDTGSRRDIQSQKGGKLRCLLLLVLVEHVLALGHHLQLERLQLITVQPYMFYQNKKQEMPEQMPEDYMDGQRLFDTSGLSDSLRNSMPDHRIFGSGDFTLGMDNRHSLIEVKKVIKCRVCEFRADTASEVQKHEQILHNLAPEKKKAPRPIPNLIPIQTGQQSLLKPSTDRPRQPEDSMTEKDLNDICAKSCPTSSLKDFASLIGDSNVFGSDPAPESRNSASPTGSADLSGDCKKSPDAFKKKHASFFDKLKEKLTTATESNLTCKFCGHEAKCLSELMKHQKTHSGRSSGASAPESTSVNGGSSPFGQELSSTRCQHCRHRCKTSADLINHLRSCSEAQHRPPSSSRDGDEDNNCEDFDEDEEDEDEEVGGAMDDSRGGSPHPMENKVFVWNMMANSDEDAGGTRPGSATTSPPPGVDRSPLPSLSPSGGTQEMKAFLGVEVKPGYGSITGDIKHIDEDSPSSIKEINSKKSNRSISFKNVCSQLAIPPQAGVPNGVVVSMPDYHTKALGFDSLRGQSWLKARLTSGPVGVYKCPHCNFWASTASRFHVHIVGHLNKRPFQCSLCCYSSNWRWDITKHIRLKSARDAAHSRAKVLLTDETGRRNYSKYNKYLTVMHVESGAPAPISASASPPSPQGAAPQPGSPAAARLRKILPKEGQQSSLQRLKRKLSHEDNDEDGRADDEGGEEGDERPHKKAYVPHNKKTMWKCKRCLFRDNDRNVVLAHVKEHYRGKTAANKTKIKSEAEETNNSSGLPPLPPLVPASMETSEKEECEEFMCETCPHVSDSLTSLVAHCEKHFVTHGTNFKCHYCPYYAEDNNELVEHMELHLRDEEMEHQDNKSTIFACLMCPYVTANKQQLIYHRKRHTAINTIHKCFKCTYAAPNNLILSLHARLHGRGSNNNTGNTCQVQQKDCIEPPPAEPISINCKSKGPADISGVNTANFPDIPMVWVSKGAGARTSIAKMFKCRYCPHVNMRKCNIQEHEKMHAFRSPTGTFAASGNHLQHRCPECNYMCNNAGILSSHAKVHHAIYGRVCAIADPNRDDQEQVEEVRGRLKRFELEWEDGAAGAALEGSTAADDDRVEDEKTLHFCSICPARFLYLKELIIHTRFHELKLMFKCASCSYTARQKQHLSAHLKVHTDDYQERTNSLCEIYQVSEDNPRPKVALVVEQAEGSEPVWIVVKMEEDNNNEEDQLEARASIASGDTEEEPSSPQKQLSCDHCPAKFCKSLALEYHLTLHGGPGPHKCKFCDYAVKTYGNLLKHEIVHRKTEGRNGKKGNKETQPPPPPGSPVESVKQKSPETPPKTPPKSQAPPPPPPLAMDPEFGILIHGSPEFIYPTYMKNGKLKEKRYKCHKCPSAFEKREQYKIHLSLHGSKQRYNCERCDYSVKYYANYSQHVKKHKMNDACRKERKSSLDKGEEYYEDAVENGEVEKDAPPQPVPLVERSTKSLKMSIADHQTVMLMQQRVVSNSVNPGVEPINRCPHCPYANNRKDGVGSHLRCHSATKAAAHTCKYCDYNVPQLHFLKDHVKVHFSSIKYMRPEAFMKCDRLELWAEPVQDGDKGEKSMIFKDRGVSYKTERYMPDIKLTRNGEFKGRVYINLKTGEEEIETDDEGDKENDNNINGADTVPQETVRGPEGQEVTRPADPADEKHEEVAPPSTQETAIDTVTTAAAESSSCSSSTSSSSSSLSGSSSSSSSSGSSSSSERTVGEGEPPGGDGRTAQDSEESSCDSSTSQTTSVSQPSSLANL</sequence>
<feature type="region of interest" description="Disordered" evidence="6">
    <location>
        <begin position="205"/>
        <end position="232"/>
    </location>
</feature>
<feature type="domain" description="C2H2-type" evidence="8">
    <location>
        <begin position="1191"/>
        <end position="1218"/>
    </location>
</feature>
<dbReference type="Gene3D" id="3.30.160.60">
    <property type="entry name" value="Classic Zinc Finger"/>
    <property type="match status" value="4"/>
</dbReference>